<dbReference type="EMBL" id="AB811617">
    <property type="protein sequence ID" value="BAQ00892.1"/>
    <property type="molecule type" value="Genomic_DNA"/>
</dbReference>
<evidence type="ECO:0000313" key="2">
    <source>
        <dbReference type="EMBL" id="BAQ00892.1"/>
    </source>
</evidence>
<dbReference type="PANTHER" id="PTHR45947">
    <property type="entry name" value="SULFOQUINOVOSYL TRANSFERASE SQD2"/>
    <property type="match status" value="1"/>
</dbReference>
<dbReference type="InterPro" id="IPR050194">
    <property type="entry name" value="Glycosyltransferase_grp1"/>
</dbReference>
<proteinExistence type="predicted"/>
<accession>A0A0A8J4F6</accession>
<dbReference type="RefSeq" id="WP_061354376.1">
    <property type="nucleotide sequence ID" value="NZ_CP019245.1"/>
</dbReference>
<dbReference type="InterPro" id="IPR001296">
    <property type="entry name" value="Glyco_trans_1"/>
</dbReference>
<sequence>MKILILSHSDISGGASIAAYRLHTALLKNNIYSRMMVRVKKTDDFTVIGPKGSVQKILNKIRSPLGNCINGLLKTKKTGFISGNWMPSGWAEKINKMDIDIVHLHWVGAETLSIEDIGRINKPVIWTLHDMWPFCGIEHYAPDLLESRWRNNYENHSFSSFIDLDFIVWKRKKNSWNNNISIVSPSTWLYDCAKHSSLFENNKHVLIPNALDLSVFKPLDKSYCREILNIDNDKKIILFGAFGGGTDKRKGYDLLVKALELIAKDSNTFKIQCLVFGQSTPEEKIDLPIDIKWLGHIYDNTTLSLIYNSANVMVVPSRQDNLPQTATEAQACGCPVVAFDCTGFPDIITHKETGYLAKPYDFVDLARGILWVLNNKDVEINLSSNAVHKAHKIWSEDQVVSEYIALYQNIINEKTRNV</sequence>
<reference evidence="2" key="1">
    <citation type="journal article" date="2014" name="DNA Res.">
        <title>A complete view of the genetic diversity of the Escherichia coli O-antigen biosynthesis gene cluster.</title>
        <authorList>
            <person name="Iguchi A."/>
            <person name="Iyoda S."/>
            <person name="Kikuchi T."/>
            <person name="Ogura Y."/>
            <person name="Katsura K."/>
            <person name="Ohnishi M."/>
            <person name="Hayashi T."/>
            <person name="Thomson N.R."/>
        </authorList>
    </citation>
    <scope>NUCLEOTIDE SEQUENCE</scope>
    <source>
        <strain evidence="2">H710C</strain>
    </source>
</reference>
<feature type="domain" description="Glycosyl transferase family 1" evidence="1">
    <location>
        <begin position="225"/>
        <end position="386"/>
    </location>
</feature>
<dbReference type="Gene3D" id="3.40.50.2000">
    <property type="entry name" value="Glycogen Phosphorylase B"/>
    <property type="match status" value="2"/>
</dbReference>
<dbReference type="GO" id="GO:0016757">
    <property type="term" value="F:glycosyltransferase activity"/>
    <property type="evidence" value="ECO:0007669"/>
    <property type="project" value="InterPro"/>
</dbReference>
<dbReference type="PANTHER" id="PTHR45947:SF3">
    <property type="entry name" value="SULFOQUINOVOSYL TRANSFERASE SQD2"/>
    <property type="match status" value="1"/>
</dbReference>
<organism evidence="2">
    <name type="scientific">Escherichia coli</name>
    <dbReference type="NCBI Taxonomy" id="562"/>
    <lineage>
        <taxon>Bacteria</taxon>
        <taxon>Pseudomonadati</taxon>
        <taxon>Pseudomonadota</taxon>
        <taxon>Gammaproteobacteria</taxon>
        <taxon>Enterobacterales</taxon>
        <taxon>Enterobacteriaceae</taxon>
        <taxon>Escherichia</taxon>
    </lineage>
</organism>
<dbReference type="SUPFAM" id="SSF53756">
    <property type="entry name" value="UDP-Glycosyltransferase/glycogen phosphorylase"/>
    <property type="match status" value="1"/>
</dbReference>
<protein>
    <submittedName>
        <fullName evidence="2">Putative glycosyltransferase</fullName>
    </submittedName>
</protein>
<dbReference type="Pfam" id="PF00534">
    <property type="entry name" value="Glycos_transf_1"/>
    <property type="match status" value="1"/>
</dbReference>
<evidence type="ECO:0000259" key="1">
    <source>
        <dbReference type="Pfam" id="PF00534"/>
    </source>
</evidence>
<name>A0A0A8J4F6_ECOLX</name>
<dbReference type="AlphaFoldDB" id="A0A0A8J4F6"/>
<keyword evidence="2" id="KW-0808">Transferase</keyword>